<dbReference type="PANTHER" id="PTHR43581">
    <property type="entry name" value="ATP/GTP PHOSPHATASE"/>
    <property type="match status" value="1"/>
</dbReference>
<sequence length="658" mass="72010">MHLSRLRVQGLRASVEGPIEVRLPGRFAVIVGANSAGKTTFSDAAYLGHGEVFPSLGRFSSAGLGDGAREIEIEYQLESSGIEGPLGQQILTRYAGMSAGDTAAIWTRTLSRNLGAIRAQWLGAPHDLSKEIKFLYLPASRNPLDELARREARILVELLRAQQQRLNSTRNLTGLRARAWKLLEELSDDPIIVAVEERITAHLITLTAGVAKHWPYVRGQRVDDGYLARVLELMLAVIEGRPYAKPLEVSGLGYVNLLHLAVVLAAIPDAMAVRSWPDAAATSVAPERFSRAAGSVEGGADRRDRADDELKAAEGELVQAVEEARLAEDSFFQESPFHATLIIEEPEAHLHPQLQYRLLRHLRRTVQQRPELQVILSTHAPEVITAAQPEDIVVMRKRPNGRRVSRTIAAIPITAKEDVLRKARLHLDATRSAAIFAERVLLVEGVTEVALIRELARVWAGSDLDRQAFADSLTITAMGTKVGPWPARLLATPDHEICERLAVLTDSDQDITITTEPTAPSWINDHDGRIVRAFLSHPTLEPSLVAGNEALISRALVEIGLVVTDPVTPAEIHRLFQGAKMKNGVQVAPAGKGSRKKGEFALAMAEQITQAIENGDAVTVPRQIADMLDFLYRTDTRNSEADPNTSAAPPDEMSSEQN</sequence>
<dbReference type="Pfam" id="PF20469">
    <property type="entry name" value="OLD-like_TOPRIM"/>
    <property type="match status" value="1"/>
</dbReference>
<accession>A0ABU1XQV8</accession>
<evidence type="ECO:0000259" key="4">
    <source>
        <dbReference type="Pfam" id="PF20469"/>
    </source>
</evidence>
<dbReference type="Gene3D" id="3.40.50.300">
    <property type="entry name" value="P-loop containing nucleotide triphosphate hydrolases"/>
    <property type="match status" value="2"/>
</dbReference>
<evidence type="ECO:0000313" key="6">
    <source>
        <dbReference type="Proteomes" id="UP001251217"/>
    </source>
</evidence>
<feature type="domain" description="Endonuclease GajA/Old nuclease/RecF-like AAA" evidence="3">
    <location>
        <begin position="338"/>
        <end position="384"/>
    </location>
</feature>
<comment type="caution">
    <text evidence="5">The sequence shown here is derived from an EMBL/GenBank/DDBJ whole genome shotgun (WGS) entry which is preliminary data.</text>
</comment>
<protein>
    <submittedName>
        <fullName evidence="5">ATP-dependent endonuclease of OLD family</fullName>
    </submittedName>
</protein>
<evidence type="ECO:0000259" key="3">
    <source>
        <dbReference type="Pfam" id="PF13175"/>
    </source>
</evidence>
<evidence type="ECO:0000313" key="5">
    <source>
        <dbReference type="EMBL" id="MDR7172950.1"/>
    </source>
</evidence>
<evidence type="ECO:0000256" key="2">
    <source>
        <dbReference type="SAM" id="MobiDB-lite"/>
    </source>
</evidence>
<keyword evidence="6" id="KW-1185">Reference proteome</keyword>
<feature type="region of interest" description="Disordered" evidence="2">
    <location>
        <begin position="635"/>
        <end position="658"/>
    </location>
</feature>
<keyword evidence="5" id="KW-0255">Endonuclease</keyword>
<keyword evidence="5" id="KW-0540">Nuclease</keyword>
<feature type="coiled-coil region" evidence="1">
    <location>
        <begin position="303"/>
        <end position="330"/>
    </location>
</feature>
<dbReference type="RefSeq" id="WP_310408319.1">
    <property type="nucleotide sequence ID" value="NZ_JAVDWW010000016.1"/>
</dbReference>
<dbReference type="GO" id="GO:0004519">
    <property type="term" value="F:endonuclease activity"/>
    <property type="evidence" value="ECO:0007669"/>
    <property type="project" value="UniProtKB-KW"/>
</dbReference>
<dbReference type="InterPro" id="IPR034139">
    <property type="entry name" value="TOPRIM_OLD"/>
</dbReference>
<organism evidence="5 6">
    <name type="scientific">Nocardia kruczakiae</name>
    <dbReference type="NCBI Taxonomy" id="261477"/>
    <lineage>
        <taxon>Bacteria</taxon>
        <taxon>Bacillati</taxon>
        <taxon>Actinomycetota</taxon>
        <taxon>Actinomycetes</taxon>
        <taxon>Mycobacteriales</taxon>
        <taxon>Nocardiaceae</taxon>
        <taxon>Nocardia</taxon>
    </lineage>
</organism>
<dbReference type="InterPro" id="IPR051396">
    <property type="entry name" value="Bact_Antivir_Def_Nuclease"/>
</dbReference>
<dbReference type="EMBL" id="JAVDWW010000016">
    <property type="protein sequence ID" value="MDR7172950.1"/>
    <property type="molecule type" value="Genomic_DNA"/>
</dbReference>
<keyword evidence="1" id="KW-0175">Coiled coil</keyword>
<dbReference type="InterPro" id="IPR027417">
    <property type="entry name" value="P-loop_NTPase"/>
</dbReference>
<proteinExistence type="predicted"/>
<dbReference type="SUPFAM" id="SSF52540">
    <property type="entry name" value="P-loop containing nucleoside triphosphate hydrolases"/>
    <property type="match status" value="1"/>
</dbReference>
<evidence type="ECO:0000256" key="1">
    <source>
        <dbReference type="SAM" id="Coils"/>
    </source>
</evidence>
<dbReference type="Proteomes" id="UP001251217">
    <property type="component" value="Unassembled WGS sequence"/>
</dbReference>
<dbReference type="PANTHER" id="PTHR43581:SF4">
    <property type="entry name" value="ATP_GTP PHOSPHATASE"/>
    <property type="match status" value="1"/>
</dbReference>
<gene>
    <name evidence="5" type="ORF">J2W56_006716</name>
</gene>
<dbReference type="InterPro" id="IPR041685">
    <property type="entry name" value="AAA_GajA/Old/RecF-like"/>
</dbReference>
<keyword evidence="5" id="KW-0378">Hydrolase</keyword>
<feature type="domain" description="OLD protein-like TOPRIM" evidence="4">
    <location>
        <begin position="435"/>
        <end position="468"/>
    </location>
</feature>
<name>A0ABU1XQV8_9NOCA</name>
<reference evidence="5 6" key="1">
    <citation type="submission" date="2023-07" db="EMBL/GenBank/DDBJ databases">
        <title>Sorghum-associated microbial communities from plants grown in Nebraska, USA.</title>
        <authorList>
            <person name="Schachtman D."/>
        </authorList>
    </citation>
    <scope>NUCLEOTIDE SEQUENCE [LARGE SCALE GENOMIC DNA]</scope>
    <source>
        <strain evidence="5 6">4272</strain>
    </source>
</reference>
<dbReference type="Pfam" id="PF13175">
    <property type="entry name" value="AAA_15"/>
    <property type="match status" value="1"/>
</dbReference>